<dbReference type="OrthoDB" id="1797434at2"/>
<dbReference type="AlphaFoldDB" id="A0A1B7KP80"/>
<dbReference type="EMBL" id="LXMA01000038">
    <property type="protein sequence ID" value="OAT71894.1"/>
    <property type="molecule type" value="Genomic_DNA"/>
</dbReference>
<dbReference type="RefSeq" id="WP_064552399.1">
    <property type="nucleotide sequence ID" value="NZ_LXMA01000038.1"/>
</dbReference>
<evidence type="ECO:0000313" key="2">
    <source>
        <dbReference type="Proteomes" id="UP000078290"/>
    </source>
</evidence>
<evidence type="ECO:0000313" key="1">
    <source>
        <dbReference type="EMBL" id="OAT71894.1"/>
    </source>
</evidence>
<dbReference type="InterPro" id="IPR013324">
    <property type="entry name" value="RNA_pol_sigma_r3/r4-like"/>
</dbReference>
<comment type="caution">
    <text evidence="1">The sequence shown here is derived from an EMBL/GenBank/DDBJ whole genome shotgun (WGS) entry which is preliminary data.</text>
</comment>
<accession>A0A1B7KP80</accession>
<dbReference type="NCBIfam" id="TIGR01637">
    <property type="entry name" value="phage_arpU"/>
    <property type="match status" value="1"/>
</dbReference>
<name>A0A1B7KP80_PARTM</name>
<proteinExistence type="predicted"/>
<gene>
    <name evidence="1" type="ORF">A7K69_10815</name>
</gene>
<reference evidence="2" key="1">
    <citation type="submission" date="2016-05" db="EMBL/GenBank/DDBJ databases">
        <authorList>
            <person name="Wang W."/>
            <person name="Zhu L."/>
        </authorList>
    </citation>
    <scope>NUCLEOTIDE SEQUENCE [LARGE SCALE GENOMIC DNA]</scope>
    <source>
        <strain evidence="2">W-2</strain>
    </source>
</reference>
<organism evidence="1 2">
    <name type="scientific">Parageobacillus thermoglucosidasius</name>
    <name type="common">Geobacillus thermoglucosidasius</name>
    <dbReference type="NCBI Taxonomy" id="1426"/>
    <lineage>
        <taxon>Bacteria</taxon>
        <taxon>Bacillati</taxon>
        <taxon>Bacillota</taxon>
        <taxon>Bacilli</taxon>
        <taxon>Bacillales</taxon>
        <taxon>Anoxybacillaceae</taxon>
        <taxon>Parageobacillus</taxon>
    </lineage>
</organism>
<dbReference type="InterPro" id="IPR006524">
    <property type="entry name" value="ArpU-like"/>
</dbReference>
<protein>
    <submittedName>
        <fullName evidence="1">ArpU family transcriptional regulator</fullName>
    </submittedName>
</protein>
<dbReference type="Proteomes" id="UP000078290">
    <property type="component" value="Unassembled WGS sequence"/>
</dbReference>
<sequence>MKQMTFQLPEIDREETKKRVEAALEKYRFYLLTVPEEQLPKVTATYSLVPPAHTNAFYSSTEIAVIDKVDFERERDEYMEWIRRGVNRLSPRERELIIKRYLSNEEMYDYELYNDMGMSERKYYRIKSRAFYKLAFALKIEVYKKEESEVISP</sequence>
<dbReference type="SUPFAM" id="SSF88659">
    <property type="entry name" value="Sigma3 and sigma4 domains of RNA polymerase sigma factors"/>
    <property type="match status" value="1"/>
</dbReference>